<dbReference type="InterPro" id="IPR020541">
    <property type="entry name" value="Chorismate_synthase_CS"/>
</dbReference>
<organism evidence="12 13">
    <name type="scientific">Paenibacillus algicola</name>
    <dbReference type="NCBI Taxonomy" id="2565926"/>
    <lineage>
        <taxon>Bacteria</taxon>
        <taxon>Bacillati</taxon>
        <taxon>Bacillota</taxon>
        <taxon>Bacilli</taxon>
        <taxon>Bacillales</taxon>
        <taxon>Paenibacillaceae</taxon>
        <taxon>Paenibacillus</taxon>
    </lineage>
</organism>
<comment type="pathway">
    <text evidence="1 11">Metabolic intermediate biosynthesis; chorismate biosynthesis; chorismate from D-erythrose 4-phosphate and phosphoenolpyruvate: step 7/7.</text>
</comment>
<dbReference type="InterPro" id="IPR000453">
    <property type="entry name" value="Chorismate_synth"/>
</dbReference>
<evidence type="ECO:0000256" key="6">
    <source>
        <dbReference type="ARBA" id="ARBA00022643"/>
    </source>
</evidence>
<feature type="binding site" evidence="11">
    <location>
        <begin position="322"/>
        <end position="326"/>
    </location>
    <ligand>
        <name>FMN</name>
        <dbReference type="ChEBI" id="CHEBI:58210"/>
    </ligand>
</feature>
<protein>
    <recommendedName>
        <fullName evidence="3 11">Chorismate synthase</fullName>
        <shortName evidence="11">CS</shortName>
        <ecNumber evidence="3 11">4.2.3.5</ecNumber>
    </recommendedName>
    <alternativeName>
        <fullName evidence="11">5-enolpyruvylshikimate-3-phosphate phospholyase</fullName>
    </alternativeName>
</protein>
<feature type="binding site" evidence="11">
    <location>
        <position position="348"/>
    </location>
    <ligand>
        <name>FMN</name>
        <dbReference type="ChEBI" id="CHEBI:58210"/>
    </ligand>
</feature>
<feature type="binding site" evidence="11">
    <location>
        <begin position="155"/>
        <end position="157"/>
    </location>
    <ligand>
        <name>FMN</name>
        <dbReference type="ChEBI" id="CHEBI:58210"/>
    </ligand>
</feature>
<gene>
    <name evidence="11" type="primary">aroC</name>
    <name evidence="12" type="ORF">E6C60_1105</name>
</gene>
<comment type="function">
    <text evidence="11">Catalyzes the anti-1,4-elimination of the C-3 phosphate and the C-6 proR hydrogen from 5-enolpyruvylshikimate-3-phosphate (EPSP) to yield chorismate, which is the branch point compound that serves as the starting substrate for the three terminal pathways of aromatic amino acid biosynthesis. This reaction introduces a second double bond into the aromatic ring system.</text>
</comment>
<comment type="catalytic activity">
    <reaction evidence="11">
        <text>5-O-(1-carboxyvinyl)-3-phosphoshikimate = chorismate + phosphate</text>
        <dbReference type="Rhea" id="RHEA:21020"/>
        <dbReference type="ChEBI" id="CHEBI:29748"/>
        <dbReference type="ChEBI" id="CHEBI:43474"/>
        <dbReference type="ChEBI" id="CHEBI:57701"/>
        <dbReference type="EC" id="4.2.3.5"/>
    </reaction>
</comment>
<keyword evidence="4 11" id="KW-0028">Amino-acid biosynthesis</keyword>
<keyword evidence="5 11" id="KW-0285">Flavoprotein</keyword>
<dbReference type="Gene3D" id="3.60.150.10">
    <property type="entry name" value="Chorismate synthase AroC"/>
    <property type="match status" value="1"/>
</dbReference>
<keyword evidence="8 11" id="KW-0521">NADP</keyword>
<feature type="binding site" evidence="11">
    <location>
        <position position="307"/>
    </location>
    <ligand>
        <name>FMN</name>
        <dbReference type="ChEBI" id="CHEBI:58210"/>
    </ligand>
</feature>
<comment type="caution">
    <text evidence="11">Lacks conserved residue(s) required for the propagation of feature annotation.</text>
</comment>
<evidence type="ECO:0000256" key="1">
    <source>
        <dbReference type="ARBA" id="ARBA00005044"/>
    </source>
</evidence>
<dbReference type="GO" id="GO:0008652">
    <property type="term" value="P:amino acid biosynthetic process"/>
    <property type="evidence" value="ECO:0007669"/>
    <property type="project" value="UniProtKB-KW"/>
</dbReference>
<dbReference type="PROSITE" id="PS00788">
    <property type="entry name" value="CHORISMATE_SYNTHASE_2"/>
    <property type="match status" value="1"/>
</dbReference>
<sequence>MTKLNNNNFIYFKYTVILRKEKLQEHGGMVMAGSTFGERFKMTTFGESHGDSVGVIVEGVTPGVELDESYIQVQMDRRRPGQSSVTTPRKEYDKIRIVSGIFEGKTTGTPLCILLNNTDMRPSSYDDIKNMYRPGHADWTYEKKYGIRDYRGSGRASGRETAGRVAAGAVARKLLELKGVGVLAYTTQVGDIKCETFDPAAIESNPVRACDPAAAELMVRKIEKLAEEGDSCGGIVECRITGVPAGLGEPVFDKLDAELAKAMLSVGAIKGIEFGTGFQAASMRGSEHNDQMDNSGFQTNHAGGIIGGISTGQEIVFRVAVKPTSSISLSQQTVDTQGNDREIRTIGRHDPCICPRVVPVIEAMACMVIEDHLKRQAALLY</sequence>
<feature type="binding site" evidence="11">
    <location>
        <position position="78"/>
    </location>
    <ligand>
        <name>NADP(+)</name>
        <dbReference type="ChEBI" id="CHEBI:58349"/>
    </ligand>
</feature>
<evidence type="ECO:0000256" key="9">
    <source>
        <dbReference type="ARBA" id="ARBA00023141"/>
    </source>
</evidence>
<dbReference type="GO" id="GO:0010181">
    <property type="term" value="F:FMN binding"/>
    <property type="evidence" value="ECO:0007669"/>
    <property type="project" value="TreeGrafter"/>
</dbReference>
<dbReference type="SUPFAM" id="SSF103263">
    <property type="entry name" value="Chorismate synthase, AroC"/>
    <property type="match status" value="1"/>
</dbReference>
<dbReference type="KEGG" id="palo:E6C60_1105"/>
<evidence type="ECO:0000256" key="10">
    <source>
        <dbReference type="ARBA" id="ARBA00023239"/>
    </source>
</evidence>
<reference evidence="12 13" key="1">
    <citation type="submission" date="2019-05" db="EMBL/GenBank/DDBJ databases">
        <authorList>
            <person name="Chen C."/>
        </authorList>
    </citation>
    <scope>NUCLEOTIDE SEQUENCE [LARGE SCALE GENOMIC DNA]</scope>
    <source>
        <strain evidence="12 13">HB172198</strain>
    </source>
</reference>
<dbReference type="UniPathway" id="UPA00053">
    <property type="reaction ID" value="UER00090"/>
</dbReference>
<evidence type="ECO:0000256" key="8">
    <source>
        <dbReference type="ARBA" id="ARBA00022857"/>
    </source>
</evidence>
<dbReference type="InterPro" id="IPR035904">
    <property type="entry name" value="Chorismate_synth_AroC_sf"/>
</dbReference>
<dbReference type="PIRSF" id="PIRSF001456">
    <property type="entry name" value="Chorismate_synth"/>
    <property type="match status" value="1"/>
</dbReference>
<dbReference type="PROSITE" id="PS00789">
    <property type="entry name" value="CHORISMATE_SYNTHASE_3"/>
    <property type="match status" value="1"/>
</dbReference>
<dbReference type="GO" id="GO:0005829">
    <property type="term" value="C:cytosol"/>
    <property type="evidence" value="ECO:0007669"/>
    <property type="project" value="TreeGrafter"/>
</dbReference>
<dbReference type="CDD" id="cd07304">
    <property type="entry name" value="Chorismate_synthase"/>
    <property type="match status" value="1"/>
</dbReference>
<dbReference type="AlphaFoldDB" id="A0A4P8XI00"/>
<dbReference type="PANTHER" id="PTHR21085">
    <property type="entry name" value="CHORISMATE SYNTHASE"/>
    <property type="match status" value="1"/>
</dbReference>
<evidence type="ECO:0000256" key="4">
    <source>
        <dbReference type="ARBA" id="ARBA00022605"/>
    </source>
</evidence>
<comment type="cofactor">
    <cofactor evidence="11">
        <name>FMNH2</name>
        <dbReference type="ChEBI" id="CHEBI:57618"/>
    </cofactor>
    <text evidence="11">Reduced FMN (FMNH(2)).</text>
</comment>
<evidence type="ECO:0000256" key="7">
    <source>
        <dbReference type="ARBA" id="ARBA00022827"/>
    </source>
</evidence>
<keyword evidence="13" id="KW-1185">Reference proteome</keyword>
<dbReference type="NCBIfam" id="TIGR00033">
    <property type="entry name" value="aroC"/>
    <property type="match status" value="1"/>
</dbReference>
<dbReference type="GO" id="GO:0009423">
    <property type="term" value="P:chorismate biosynthetic process"/>
    <property type="evidence" value="ECO:0007669"/>
    <property type="project" value="UniProtKB-UniRule"/>
</dbReference>
<dbReference type="GO" id="GO:0004107">
    <property type="term" value="F:chorismate synthase activity"/>
    <property type="evidence" value="ECO:0007669"/>
    <property type="project" value="UniProtKB-UniRule"/>
</dbReference>
<evidence type="ECO:0000256" key="11">
    <source>
        <dbReference type="HAMAP-Rule" id="MF_00300"/>
    </source>
</evidence>
<keyword evidence="9 11" id="KW-0057">Aromatic amino acid biosynthesis</keyword>
<evidence type="ECO:0000313" key="12">
    <source>
        <dbReference type="EMBL" id="QCT01823.1"/>
    </source>
</evidence>
<evidence type="ECO:0000256" key="2">
    <source>
        <dbReference type="ARBA" id="ARBA00008014"/>
    </source>
</evidence>
<name>A0A4P8XI00_9BACL</name>
<proteinExistence type="inferred from homology"/>
<dbReference type="EMBL" id="CP040396">
    <property type="protein sequence ID" value="QCT01823.1"/>
    <property type="molecule type" value="Genomic_DNA"/>
</dbReference>
<dbReference type="Proteomes" id="UP000300879">
    <property type="component" value="Chromosome"/>
</dbReference>
<dbReference type="GO" id="GO:0009073">
    <property type="term" value="P:aromatic amino acid family biosynthetic process"/>
    <property type="evidence" value="ECO:0007669"/>
    <property type="project" value="UniProtKB-KW"/>
</dbReference>
<dbReference type="EC" id="4.2.3.5" evidence="3 11"/>
<keyword evidence="6 11" id="KW-0288">FMN</keyword>
<dbReference type="HAMAP" id="MF_00300">
    <property type="entry name" value="Chorismate_synth"/>
    <property type="match status" value="1"/>
</dbReference>
<comment type="subunit">
    <text evidence="11">Homotetramer.</text>
</comment>
<evidence type="ECO:0000256" key="5">
    <source>
        <dbReference type="ARBA" id="ARBA00022630"/>
    </source>
</evidence>
<evidence type="ECO:0000256" key="3">
    <source>
        <dbReference type="ARBA" id="ARBA00013036"/>
    </source>
</evidence>
<dbReference type="Pfam" id="PF01264">
    <property type="entry name" value="Chorismate_synt"/>
    <property type="match status" value="1"/>
</dbReference>
<dbReference type="PANTHER" id="PTHR21085:SF0">
    <property type="entry name" value="CHORISMATE SYNTHASE"/>
    <property type="match status" value="1"/>
</dbReference>
<comment type="similarity">
    <text evidence="2 11">Belongs to the chorismate synthase family.</text>
</comment>
<keyword evidence="10 11" id="KW-0456">Lyase</keyword>
<keyword evidence="7 11" id="KW-0274">FAD</keyword>
<dbReference type="NCBIfam" id="NF003793">
    <property type="entry name" value="PRK05382.1"/>
    <property type="match status" value="1"/>
</dbReference>
<accession>A0A4P8XI00</accession>
<evidence type="ECO:0000313" key="13">
    <source>
        <dbReference type="Proteomes" id="UP000300879"/>
    </source>
</evidence>